<dbReference type="AlphaFoldDB" id="A0A5B8UV09"/>
<evidence type="ECO:0000313" key="1">
    <source>
        <dbReference type="EMBL" id="QEC62605.1"/>
    </source>
</evidence>
<dbReference type="RefSeq" id="WP_147031182.1">
    <property type="nucleotide sequence ID" value="NZ_CP042436.1"/>
</dbReference>
<dbReference type="OrthoDB" id="5431540at2"/>
<dbReference type="Proteomes" id="UP000321479">
    <property type="component" value="Chromosome"/>
</dbReference>
<keyword evidence="2" id="KW-1185">Reference proteome</keyword>
<accession>A0A5B8UV09</accession>
<dbReference type="KEGG" id="mgin:FRZ54_08400"/>
<name>A0A5B8UV09_9SPHI</name>
<proteinExistence type="predicted"/>
<evidence type="ECO:0000313" key="2">
    <source>
        <dbReference type="Proteomes" id="UP000321479"/>
    </source>
</evidence>
<dbReference type="Pfam" id="PF06037">
    <property type="entry name" value="DUF922"/>
    <property type="match status" value="1"/>
</dbReference>
<reference evidence="1 2" key="1">
    <citation type="journal article" date="2017" name="Curr. Microbiol.">
        <title>Mucilaginibacter ginsenosidivorans sp. nov., Isolated from Soil of Ginseng Field.</title>
        <authorList>
            <person name="Kim M.M."/>
            <person name="Siddiqi M.Z."/>
            <person name="Im W.T."/>
        </authorList>
    </citation>
    <scope>NUCLEOTIDE SEQUENCE [LARGE SCALE GENOMIC DNA]</scope>
    <source>
        <strain evidence="1 2">Gsoil 3017</strain>
    </source>
</reference>
<sequence>MKRRSVSVILTVLLSTVFLVGSAQPYRVLTVNDFRGIPQHTGPTIAETNCFVDLRYDVHQEGGNCQLTFHVALTMDNERSWIDRSRITSAAMLADILKHEQGHYNISYFEGQELLFTLNRMHFSTNYKVEVEGVFDRIHGKYKQLNADYDDDTLNSKNSIQQTSWDKYFQRKLAYQQPANHAALLQR</sequence>
<dbReference type="InterPro" id="IPR010321">
    <property type="entry name" value="DUF922"/>
</dbReference>
<organism evidence="1 2">
    <name type="scientific">Mucilaginibacter ginsenosidivorans</name>
    <dbReference type="NCBI Taxonomy" id="398053"/>
    <lineage>
        <taxon>Bacteria</taxon>
        <taxon>Pseudomonadati</taxon>
        <taxon>Bacteroidota</taxon>
        <taxon>Sphingobacteriia</taxon>
        <taxon>Sphingobacteriales</taxon>
        <taxon>Sphingobacteriaceae</taxon>
        <taxon>Mucilaginibacter</taxon>
    </lineage>
</organism>
<protein>
    <submittedName>
        <fullName evidence="1">DUF922 domain-containing protein</fullName>
    </submittedName>
</protein>
<gene>
    <name evidence="1" type="ORF">FRZ54_08400</name>
</gene>
<dbReference type="EMBL" id="CP042436">
    <property type="protein sequence ID" value="QEC62605.1"/>
    <property type="molecule type" value="Genomic_DNA"/>
</dbReference>